<dbReference type="InterPro" id="IPR003848">
    <property type="entry name" value="DUF218"/>
</dbReference>
<protein>
    <submittedName>
        <fullName evidence="4">YdcF family protein</fullName>
    </submittedName>
</protein>
<dbReference type="Pfam" id="PF02698">
    <property type="entry name" value="DUF218"/>
    <property type="match status" value="1"/>
</dbReference>
<evidence type="ECO:0000256" key="2">
    <source>
        <dbReference type="SAM" id="Phobius"/>
    </source>
</evidence>
<feature type="region of interest" description="Disordered" evidence="1">
    <location>
        <begin position="1"/>
        <end position="27"/>
    </location>
</feature>
<sequence>MASETTGDGADRIENQGRKHPSGRGSRGPVWRAALVCLAAVSVCFVVGFGWFANSVSLLKTPADPPEADAIIVLTGGQFRLDAAIDLLRSGKGQRLLISGVNPVARDAELREVTGLDEALFACCVDIDRAAIDTIGNATESAKWVREHAYRSVILVTNNYHMPRSLLEMRRLLGETELQPYPVVNSRLDDGDWLMKPDAVRVLFTEYTKFLTAMARSVLITSDAHPKIASSNMSGN</sequence>
<keyword evidence="2" id="KW-0472">Membrane</keyword>
<feature type="transmembrane region" description="Helical" evidence="2">
    <location>
        <begin position="30"/>
        <end position="52"/>
    </location>
</feature>
<dbReference type="CDD" id="cd06259">
    <property type="entry name" value="YdcF-like"/>
    <property type="match status" value="1"/>
</dbReference>
<dbReference type="InterPro" id="IPR051599">
    <property type="entry name" value="Cell_Envelope_Assoc"/>
</dbReference>
<name>A0ABV3SI59_9HYPH</name>
<comment type="caution">
    <text evidence="4">The sequence shown here is derived from an EMBL/GenBank/DDBJ whole genome shotgun (WGS) entry which is preliminary data.</text>
</comment>
<dbReference type="EMBL" id="JBDPGJ010000002">
    <property type="protein sequence ID" value="MEX0406422.1"/>
    <property type="molecule type" value="Genomic_DNA"/>
</dbReference>
<dbReference type="PANTHER" id="PTHR30336">
    <property type="entry name" value="INNER MEMBRANE PROTEIN, PROBABLE PERMEASE"/>
    <property type="match status" value="1"/>
</dbReference>
<reference evidence="4 5" key="1">
    <citation type="submission" date="2024-05" db="EMBL/GenBank/DDBJ databases">
        <authorList>
            <person name="Jiang F."/>
        </authorList>
    </citation>
    <scope>NUCLEOTIDE SEQUENCE [LARGE SCALE GENOMIC DNA]</scope>
    <source>
        <strain evidence="4 5">LZ166</strain>
    </source>
</reference>
<dbReference type="RefSeq" id="WP_367954269.1">
    <property type="nucleotide sequence ID" value="NZ_JBDPGJ010000002.1"/>
</dbReference>
<keyword evidence="2" id="KW-0812">Transmembrane</keyword>
<dbReference type="PANTHER" id="PTHR30336:SF4">
    <property type="entry name" value="ENVELOPE BIOGENESIS FACTOR ELYC"/>
    <property type="match status" value="1"/>
</dbReference>
<keyword evidence="2" id="KW-1133">Transmembrane helix</keyword>
<feature type="domain" description="DUF218" evidence="3">
    <location>
        <begin position="69"/>
        <end position="199"/>
    </location>
</feature>
<organism evidence="4 5">
    <name type="scientific">Aquibium pacificus</name>
    <dbReference type="NCBI Taxonomy" id="3153579"/>
    <lineage>
        <taxon>Bacteria</taxon>
        <taxon>Pseudomonadati</taxon>
        <taxon>Pseudomonadota</taxon>
        <taxon>Alphaproteobacteria</taxon>
        <taxon>Hyphomicrobiales</taxon>
        <taxon>Phyllobacteriaceae</taxon>
        <taxon>Aquibium</taxon>
    </lineage>
</organism>
<evidence type="ECO:0000256" key="1">
    <source>
        <dbReference type="SAM" id="MobiDB-lite"/>
    </source>
</evidence>
<keyword evidence="5" id="KW-1185">Reference proteome</keyword>
<evidence type="ECO:0000259" key="3">
    <source>
        <dbReference type="Pfam" id="PF02698"/>
    </source>
</evidence>
<evidence type="ECO:0000313" key="4">
    <source>
        <dbReference type="EMBL" id="MEX0406422.1"/>
    </source>
</evidence>
<proteinExistence type="predicted"/>
<evidence type="ECO:0000313" key="5">
    <source>
        <dbReference type="Proteomes" id="UP001556692"/>
    </source>
</evidence>
<dbReference type="Proteomes" id="UP001556692">
    <property type="component" value="Unassembled WGS sequence"/>
</dbReference>
<accession>A0ABV3SI59</accession>
<gene>
    <name evidence="4" type="ORF">ABGN05_12160</name>
</gene>